<evidence type="ECO:0000313" key="7">
    <source>
        <dbReference type="EMBL" id="KJA21402.1"/>
    </source>
</evidence>
<dbReference type="OMA" id="YIMLVER"/>
<protein>
    <recommendedName>
        <fullName evidence="6">Major facilitator superfamily (MFS) profile domain-containing protein</fullName>
    </recommendedName>
</protein>
<evidence type="ECO:0000256" key="1">
    <source>
        <dbReference type="ARBA" id="ARBA00004141"/>
    </source>
</evidence>
<dbReference type="Proteomes" id="UP000054270">
    <property type="component" value="Unassembled WGS sequence"/>
</dbReference>
<evidence type="ECO:0000256" key="5">
    <source>
        <dbReference type="SAM" id="Phobius"/>
    </source>
</evidence>
<comment type="subcellular location">
    <subcellularLocation>
        <location evidence="1">Membrane</location>
        <topology evidence="1">Multi-pass membrane protein</topology>
    </subcellularLocation>
</comment>
<reference evidence="8" key="1">
    <citation type="submission" date="2014-04" db="EMBL/GenBank/DDBJ databases">
        <title>Evolutionary Origins and Diversification of the Mycorrhizal Mutualists.</title>
        <authorList>
            <consortium name="DOE Joint Genome Institute"/>
            <consortium name="Mycorrhizal Genomics Consortium"/>
            <person name="Kohler A."/>
            <person name="Kuo A."/>
            <person name="Nagy L.G."/>
            <person name="Floudas D."/>
            <person name="Copeland A."/>
            <person name="Barry K.W."/>
            <person name="Cichocki N."/>
            <person name="Veneault-Fourrey C."/>
            <person name="LaButti K."/>
            <person name="Lindquist E.A."/>
            <person name="Lipzen A."/>
            <person name="Lundell T."/>
            <person name="Morin E."/>
            <person name="Murat C."/>
            <person name="Riley R."/>
            <person name="Ohm R."/>
            <person name="Sun H."/>
            <person name="Tunlid A."/>
            <person name="Henrissat B."/>
            <person name="Grigoriev I.V."/>
            <person name="Hibbett D.S."/>
            <person name="Martin F."/>
        </authorList>
    </citation>
    <scope>NUCLEOTIDE SEQUENCE [LARGE SCALE GENOMIC DNA]</scope>
    <source>
        <strain evidence="8">FD-334 SS-4</strain>
    </source>
</reference>
<dbReference type="AlphaFoldDB" id="A0A0D2L3N7"/>
<sequence>TLGFSLGCAFAPDTGTLIAFRFLSGFTGSAPIAIGGGSVGDLFSEKDRASAMALYSLGPLIGPVVGPVAGGFIAEKLGVKWVFIVIAISCGVISAVGIPLLKETYAPVIRLRRAAKNGDPEKLAAAHPHLIQAHGSKMRVLYDNLTRPITILFSSLVCFVLSLYMAFIYGIFYLMFTTFATFFSSTYGFQPGVGGLAYLGLGFGFVLATIFGAKFADRVYKYLGSKNGGVTTPEMRIPALFFGSLFVPVGLFWYGWSAQAKLHWIMPIIGSGIFGFGMMTTFLPILLYLVDSFTYAASVTAAAALFRSLLGFSFPLFGEQMYDKMGLGGGNSFLAGIAIVLGIPFPVWIYYNGEKLRAGNPLTRDSTLPKAKKQ</sequence>
<gene>
    <name evidence="7" type="ORF">HYPSUDRAFT_140645</name>
</gene>
<keyword evidence="8" id="KW-1185">Reference proteome</keyword>
<dbReference type="EMBL" id="KN817558">
    <property type="protein sequence ID" value="KJA21402.1"/>
    <property type="molecule type" value="Genomic_DNA"/>
</dbReference>
<feature type="transmembrane region" description="Helical" evidence="5">
    <location>
        <begin position="52"/>
        <end position="73"/>
    </location>
</feature>
<dbReference type="PROSITE" id="PS50850">
    <property type="entry name" value="MFS"/>
    <property type="match status" value="1"/>
</dbReference>
<name>A0A0D2L3N7_HYPSF</name>
<evidence type="ECO:0000313" key="8">
    <source>
        <dbReference type="Proteomes" id="UP000054270"/>
    </source>
</evidence>
<keyword evidence="3 5" id="KW-1133">Transmembrane helix</keyword>
<feature type="transmembrane region" description="Helical" evidence="5">
    <location>
        <begin position="149"/>
        <end position="176"/>
    </location>
</feature>
<dbReference type="GO" id="GO:0022857">
    <property type="term" value="F:transmembrane transporter activity"/>
    <property type="evidence" value="ECO:0007669"/>
    <property type="project" value="InterPro"/>
</dbReference>
<keyword evidence="2 5" id="KW-0812">Transmembrane</keyword>
<feature type="transmembrane region" description="Helical" evidence="5">
    <location>
        <begin position="262"/>
        <end position="286"/>
    </location>
</feature>
<dbReference type="Gene3D" id="1.20.1250.20">
    <property type="entry name" value="MFS general substrate transporter like domains"/>
    <property type="match status" value="1"/>
</dbReference>
<evidence type="ECO:0000256" key="4">
    <source>
        <dbReference type="ARBA" id="ARBA00023136"/>
    </source>
</evidence>
<dbReference type="GO" id="GO:0005886">
    <property type="term" value="C:plasma membrane"/>
    <property type="evidence" value="ECO:0007669"/>
    <property type="project" value="TreeGrafter"/>
</dbReference>
<feature type="domain" description="Major facilitator superfamily (MFS) profile" evidence="6">
    <location>
        <begin position="1"/>
        <end position="354"/>
    </location>
</feature>
<feature type="non-terminal residue" evidence="7">
    <location>
        <position position="1"/>
    </location>
</feature>
<dbReference type="Pfam" id="PF07690">
    <property type="entry name" value="MFS_1"/>
    <property type="match status" value="1"/>
</dbReference>
<feature type="transmembrane region" description="Helical" evidence="5">
    <location>
        <begin position="332"/>
        <end position="351"/>
    </location>
</feature>
<organism evidence="7 8">
    <name type="scientific">Hypholoma sublateritium (strain FD-334 SS-4)</name>
    <dbReference type="NCBI Taxonomy" id="945553"/>
    <lineage>
        <taxon>Eukaryota</taxon>
        <taxon>Fungi</taxon>
        <taxon>Dikarya</taxon>
        <taxon>Basidiomycota</taxon>
        <taxon>Agaricomycotina</taxon>
        <taxon>Agaricomycetes</taxon>
        <taxon>Agaricomycetidae</taxon>
        <taxon>Agaricales</taxon>
        <taxon>Agaricineae</taxon>
        <taxon>Strophariaceae</taxon>
        <taxon>Hypholoma</taxon>
    </lineage>
</organism>
<accession>A0A0D2L3N7</accession>
<dbReference type="InterPro" id="IPR011701">
    <property type="entry name" value="MFS"/>
</dbReference>
<evidence type="ECO:0000256" key="2">
    <source>
        <dbReference type="ARBA" id="ARBA00022692"/>
    </source>
</evidence>
<dbReference type="STRING" id="945553.A0A0D2L3N7"/>
<evidence type="ECO:0000256" key="3">
    <source>
        <dbReference type="ARBA" id="ARBA00022989"/>
    </source>
</evidence>
<feature type="transmembrane region" description="Helical" evidence="5">
    <location>
        <begin position="79"/>
        <end position="101"/>
    </location>
</feature>
<feature type="transmembrane region" description="Helical" evidence="5">
    <location>
        <begin position="237"/>
        <end position="256"/>
    </location>
</feature>
<keyword evidence="4 5" id="KW-0472">Membrane</keyword>
<dbReference type="SUPFAM" id="SSF103473">
    <property type="entry name" value="MFS general substrate transporter"/>
    <property type="match status" value="1"/>
</dbReference>
<proteinExistence type="predicted"/>
<dbReference type="InterPro" id="IPR020846">
    <property type="entry name" value="MFS_dom"/>
</dbReference>
<feature type="transmembrane region" description="Helical" evidence="5">
    <location>
        <begin position="196"/>
        <end position="216"/>
    </location>
</feature>
<feature type="transmembrane region" description="Helical" evidence="5">
    <location>
        <begin position="293"/>
        <end position="312"/>
    </location>
</feature>
<dbReference type="PANTHER" id="PTHR23502">
    <property type="entry name" value="MAJOR FACILITATOR SUPERFAMILY"/>
    <property type="match status" value="1"/>
</dbReference>
<dbReference type="InterPro" id="IPR036259">
    <property type="entry name" value="MFS_trans_sf"/>
</dbReference>
<dbReference type="PANTHER" id="PTHR23502:SF60">
    <property type="entry name" value="MAJOR FACILITATOR SUPERFAMILY (MFS) PROFILE DOMAIN-CONTAINING PROTEIN-RELATED"/>
    <property type="match status" value="1"/>
</dbReference>
<evidence type="ECO:0000259" key="6">
    <source>
        <dbReference type="PROSITE" id="PS50850"/>
    </source>
</evidence>
<dbReference type="OrthoDB" id="6770063at2759"/>